<accession>A0A1Y6D0F9</accession>
<gene>
    <name evidence="1" type="ORF">SAMN02949497_1623</name>
</gene>
<dbReference type="AlphaFoldDB" id="A0A1Y6D0F9"/>
<dbReference type="RefSeq" id="WP_125468848.1">
    <property type="nucleotide sequence ID" value="NZ_FXAM01000001.1"/>
</dbReference>
<dbReference type="Proteomes" id="UP000192923">
    <property type="component" value="Unassembled WGS sequence"/>
</dbReference>
<sequence>MKKPLNGSKTHPLSAHALEELRHISEQPLPRSSMNPGVANRLEREALVETVELPSPFVKYRKGKTCPHLKITDEGLKRLQQVR</sequence>
<evidence type="ECO:0000313" key="1">
    <source>
        <dbReference type="EMBL" id="SMF94313.1"/>
    </source>
</evidence>
<proteinExistence type="predicted"/>
<reference evidence="1 2" key="1">
    <citation type="submission" date="2016-12" db="EMBL/GenBank/DDBJ databases">
        <authorList>
            <person name="Song W.-J."/>
            <person name="Kurnit D.M."/>
        </authorList>
    </citation>
    <scope>NUCLEOTIDE SEQUENCE [LARGE SCALE GENOMIC DNA]</scope>
    <source>
        <strain evidence="1 2">175</strain>
    </source>
</reference>
<name>A0A1Y6D0F9_9GAMM</name>
<protein>
    <submittedName>
        <fullName evidence="1">Uncharacterized protein</fullName>
    </submittedName>
</protein>
<evidence type="ECO:0000313" key="2">
    <source>
        <dbReference type="Proteomes" id="UP000192923"/>
    </source>
</evidence>
<dbReference type="EMBL" id="FXAM01000001">
    <property type="protein sequence ID" value="SMF94313.1"/>
    <property type="molecule type" value="Genomic_DNA"/>
</dbReference>
<dbReference type="STRING" id="1760988.SAMN02949497_1623"/>
<organism evidence="1 2">
    <name type="scientific">Methylomagnum ishizawai</name>
    <dbReference type="NCBI Taxonomy" id="1760988"/>
    <lineage>
        <taxon>Bacteria</taxon>
        <taxon>Pseudomonadati</taxon>
        <taxon>Pseudomonadota</taxon>
        <taxon>Gammaproteobacteria</taxon>
        <taxon>Methylococcales</taxon>
        <taxon>Methylococcaceae</taxon>
        <taxon>Methylomagnum</taxon>
    </lineage>
</organism>
<keyword evidence="2" id="KW-1185">Reference proteome</keyword>